<protein>
    <submittedName>
        <fullName evidence="1">Uncharacterized protein</fullName>
    </submittedName>
</protein>
<comment type="caution">
    <text evidence="1">The sequence shown here is derived from an EMBL/GenBank/DDBJ whole genome shotgun (WGS) entry which is preliminary data.</text>
</comment>
<organism evidence="1 2">
    <name type="scientific">Cochliobolus sativus</name>
    <name type="common">Common root rot and spot blotch fungus</name>
    <name type="synonym">Bipolaris sorokiniana</name>
    <dbReference type="NCBI Taxonomy" id="45130"/>
    <lineage>
        <taxon>Eukaryota</taxon>
        <taxon>Fungi</taxon>
        <taxon>Dikarya</taxon>
        <taxon>Ascomycota</taxon>
        <taxon>Pezizomycotina</taxon>
        <taxon>Dothideomycetes</taxon>
        <taxon>Pleosporomycetidae</taxon>
        <taxon>Pleosporales</taxon>
        <taxon>Pleosporineae</taxon>
        <taxon>Pleosporaceae</taxon>
        <taxon>Bipolaris</taxon>
    </lineage>
</organism>
<reference evidence="1" key="1">
    <citation type="submission" date="2019-11" db="EMBL/GenBank/DDBJ databases">
        <title>Bipolaris sorokiniana Genome sequencing.</title>
        <authorList>
            <person name="Wang H."/>
        </authorList>
    </citation>
    <scope>NUCLEOTIDE SEQUENCE</scope>
</reference>
<proteinExistence type="predicted"/>
<sequence>MREVRHANPPIILESVSPPMLTENLNGLRDQPPQQVEDLANYLVIYIDLQFIPRGFKDIIKNDSDVDHQIIGSANFNLNDALSAQELSAV</sequence>
<evidence type="ECO:0000313" key="1">
    <source>
        <dbReference type="EMBL" id="KAF5845517.1"/>
    </source>
</evidence>
<accession>A0A8H5ZA21</accession>
<gene>
    <name evidence="1" type="ORF">GGP41_003121</name>
</gene>
<dbReference type="AlphaFoldDB" id="A0A8H5ZA21"/>
<name>A0A8H5ZA21_COCSA</name>
<evidence type="ECO:0000313" key="2">
    <source>
        <dbReference type="Proteomes" id="UP000624244"/>
    </source>
</evidence>
<dbReference type="EMBL" id="WNKQ01000019">
    <property type="protein sequence ID" value="KAF5845517.1"/>
    <property type="molecule type" value="Genomic_DNA"/>
</dbReference>
<dbReference type="Proteomes" id="UP000624244">
    <property type="component" value="Unassembled WGS sequence"/>
</dbReference>